<sequence>MSQTLQYVFPSPFFSLARENMEIWNVFKTLIAAECSGIEVKLIRNFETVVSNETPEFLKMNPIGMLVMFSKNYFFLCLEPSYCYSFLKTDNLLLGPSPIEYAEEAAIVAPKRALGALNTHLASNTDLVGHLVTLADSVLTFDTQPLPWIHSAYD</sequence>
<dbReference type="SUPFAM" id="SSF47616">
    <property type="entry name" value="GST C-terminal domain-like"/>
    <property type="match status" value="1"/>
</dbReference>
<dbReference type="Gene3D" id="3.40.30.10">
    <property type="entry name" value="Glutaredoxin"/>
    <property type="match status" value="1"/>
</dbReference>
<dbReference type="EMBL" id="BPVZ01000065">
    <property type="protein sequence ID" value="GKV24465.1"/>
    <property type="molecule type" value="Genomic_DNA"/>
</dbReference>
<organism evidence="1 2">
    <name type="scientific">Rubroshorea leprosula</name>
    <dbReference type="NCBI Taxonomy" id="152421"/>
    <lineage>
        <taxon>Eukaryota</taxon>
        <taxon>Viridiplantae</taxon>
        <taxon>Streptophyta</taxon>
        <taxon>Embryophyta</taxon>
        <taxon>Tracheophyta</taxon>
        <taxon>Spermatophyta</taxon>
        <taxon>Magnoliopsida</taxon>
        <taxon>eudicotyledons</taxon>
        <taxon>Gunneridae</taxon>
        <taxon>Pentapetalae</taxon>
        <taxon>rosids</taxon>
        <taxon>malvids</taxon>
        <taxon>Malvales</taxon>
        <taxon>Dipterocarpaceae</taxon>
        <taxon>Rubroshorea</taxon>
    </lineage>
</organism>
<dbReference type="PANTHER" id="PTHR44372">
    <property type="entry name" value="ELONGATION FACTOR 1-GAMMA 1-RELATED"/>
    <property type="match status" value="1"/>
</dbReference>
<reference evidence="1 2" key="1">
    <citation type="journal article" date="2021" name="Commun. Biol.">
        <title>The genome of Shorea leprosula (Dipterocarpaceae) highlights the ecological relevance of drought in aseasonal tropical rainforests.</title>
        <authorList>
            <person name="Ng K.K.S."/>
            <person name="Kobayashi M.J."/>
            <person name="Fawcett J.A."/>
            <person name="Hatakeyama M."/>
            <person name="Paape T."/>
            <person name="Ng C.H."/>
            <person name="Ang C.C."/>
            <person name="Tnah L.H."/>
            <person name="Lee C.T."/>
            <person name="Nishiyama T."/>
            <person name="Sese J."/>
            <person name="O'Brien M.J."/>
            <person name="Copetti D."/>
            <person name="Mohd Noor M.I."/>
            <person name="Ong R.C."/>
            <person name="Putra M."/>
            <person name="Sireger I.Z."/>
            <person name="Indrioko S."/>
            <person name="Kosugi Y."/>
            <person name="Izuno A."/>
            <person name="Isagi Y."/>
            <person name="Lee S.L."/>
            <person name="Shimizu K.K."/>
        </authorList>
    </citation>
    <scope>NUCLEOTIDE SEQUENCE [LARGE SCALE GENOMIC DNA]</scope>
    <source>
        <strain evidence="1">214</strain>
    </source>
</reference>
<accession>A0AAV5KIM3</accession>
<name>A0AAV5KIM3_9ROSI</name>
<dbReference type="AlphaFoldDB" id="A0AAV5KIM3"/>
<dbReference type="InterPro" id="IPR036282">
    <property type="entry name" value="Glutathione-S-Trfase_C_sf"/>
</dbReference>
<evidence type="ECO:0000313" key="1">
    <source>
        <dbReference type="EMBL" id="GKV24465.1"/>
    </source>
</evidence>
<dbReference type="PANTHER" id="PTHR44372:SF1">
    <property type="entry name" value="ELONGATION FACTOR 1-GAMMA 3"/>
    <property type="match status" value="1"/>
</dbReference>
<gene>
    <name evidence="1" type="ORF">SLEP1_g34078</name>
</gene>
<proteinExistence type="predicted"/>
<dbReference type="Proteomes" id="UP001054252">
    <property type="component" value="Unassembled WGS sequence"/>
</dbReference>
<protein>
    <submittedName>
        <fullName evidence="1">Uncharacterized protein</fullName>
    </submittedName>
</protein>
<dbReference type="GO" id="GO:0004364">
    <property type="term" value="F:glutathione transferase activity"/>
    <property type="evidence" value="ECO:0007669"/>
    <property type="project" value="InterPro"/>
</dbReference>
<evidence type="ECO:0000313" key="2">
    <source>
        <dbReference type="Proteomes" id="UP001054252"/>
    </source>
</evidence>
<keyword evidence="2" id="KW-1185">Reference proteome</keyword>
<comment type="caution">
    <text evidence="1">The sequence shown here is derived from an EMBL/GenBank/DDBJ whole genome shotgun (WGS) entry which is preliminary data.</text>
</comment>
<dbReference type="InterPro" id="IPR044628">
    <property type="entry name" value="EF-1-gamma_plant"/>
</dbReference>